<protein>
    <submittedName>
        <fullName evidence="1">Uncharacterized protein</fullName>
    </submittedName>
</protein>
<evidence type="ECO:0000313" key="2">
    <source>
        <dbReference type="Proteomes" id="UP000053718"/>
    </source>
</evidence>
<reference evidence="1 2" key="1">
    <citation type="submission" date="2014-06" db="EMBL/GenBank/DDBJ databases">
        <title>Draft genome sequence of Idiomarina sp. MCCC 1A10513.</title>
        <authorList>
            <person name="Du J."/>
            <person name="Lai Q."/>
            <person name="Shao Z."/>
        </authorList>
    </citation>
    <scope>NUCLEOTIDE SEQUENCE [LARGE SCALE GENOMIC DNA]</scope>
    <source>
        <strain evidence="1 2">MCCC 1A10513</strain>
    </source>
</reference>
<accession>A0A094L3U1</accession>
<dbReference type="AlphaFoldDB" id="A0A094L3U1"/>
<feature type="non-terminal residue" evidence="1">
    <location>
        <position position="66"/>
    </location>
</feature>
<proteinExistence type="predicted"/>
<dbReference type="STRING" id="1517416.IDAT_04115"/>
<name>A0A094L3U1_9GAMM</name>
<evidence type="ECO:0000313" key="1">
    <source>
        <dbReference type="EMBL" id="KFZ29313.1"/>
    </source>
</evidence>
<comment type="caution">
    <text evidence="1">The sequence shown here is derived from an EMBL/GenBank/DDBJ whole genome shotgun (WGS) entry which is preliminary data.</text>
</comment>
<sequence>MFSYFLLLVFATDSTCDSNIKKSFEGVIKYKVKVEFLHNAGMADPKWRGFKPYIFGNFGQIKSFEG</sequence>
<keyword evidence="2" id="KW-1185">Reference proteome</keyword>
<dbReference type="EMBL" id="JPIN01000003">
    <property type="protein sequence ID" value="KFZ29313.1"/>
    <property type="molecule type" value="Genomic_DNA"/>
</dbReference>
<organism evidence="1 2">
    <name type="scientific">Pseudidiomarina atlantica</name>
    <dbReference type="NCBI Taxonomy" id="1517416"/>
    <lineage>
        <taxon>Bacteria</taxon>
        <taxon>Pseudomonadati</taxon>
        <taxon>Pseudomonadota</taxon>
        <taxon>Gammaproteobacteria</taxon>
        <taxon>Alteromonadales</taxon>
        <taxon>Idiomarinaceae</taxon>
        <taxon>Pseudidiomarina</taxon>
    </lineage>
</organism>
<gene>
    <name evidence="1" type="ORF">IDAT_04115</name>
</gene>
<dbReference type="Proteomes" id="UP000053718">
    <property type="component" value="Unassembled WGS sequence"/>
</dbReference>